<dbReference type="Gene3D" id="3.40.1180.10">
    <property type="entry name" value="Decaprenyl diphosphate synthase-like"/>
    <property type="match status" value="1"/>
</dbReference>
<protein>
    <submittedName>
        <fullName evidence="3">Undecaprenyl diphosphate synthase</fullName>
        <ecNumber evidence="3">2.5.1.31</ecNumber>
    </submittedName>
</protein>
<dbReference type="GO" id="GO:0000287">
    <property type="term" value="F:magnesium ion binding"/>
    <property type="evidence" value="ECO:0007669"/>
    <property type="project" value="TreeGrafter"/>
</dbReference>
<dbReference type="EMBL" id="FPHW01000120">
    <property type="protein sequence ID" value="SFV84346.1"/>
    <property type="molecule type" value="Genomic_DNA"/>
</dbReference>
<dbReference type="CDD" id="cd00475">
    <property type="entry name" value="Cis_IPPS"/>
    <property type="match status" value="1"/>
</dbReference>
<dbReference type="InterPro" id="IPR001441">
    <property type="entry name" value="UPP_synth-like"/>
</dbReference>
<dbReference type="NCBIfam" id="TIGR00055">
    <property type="entry name" value="uppS"/>
    <property type="match status" value="1"/>
</dbReference>
<dbReference type="PANTHER" id="PTHR10291:SF0">
    <property type="entry name" value="DEHYDRODOLICHYL DIPHOSPHATE SYNTHASE 2"/>
    <property type="match status" value="1"/>
</dbReference>
<dbReference type="HAMAP" id="MF_01139">
    <property type="entry name" value="ISPT"/>
    <property type="match status" value="1"/>
</dbReference>
<organism evidence="3">
    <name type="scientific">hydrothermal vent metagenome</name>
    <dbReference type="NCBI Taxonomy" id="652676"/>
    <lineage>
        <taxon>unclassified sequences</taxon>
        <taxon>metagenomes</taxon>
        <taxon>ecological metagenomes</taxon>
    </lineage>
</organism>
<dbReference type="InterPro" id="IPR036424">
    <property type="entry name" value="UPP_synth-like_sf"/>
</dbReference>
<dbReference type="EMBL" id="FPHS01000028">
    <property type="protein sequence ID" value="SFV78797.1"/>
    <property type="molecule type" value="Genomic_DNA"/>
</dbReference>
<dbReference type="SUPFAM" id="SSF64005">
    <property type="entry name" value="Undecaprenyl diphosphate synthase"/>
    <property type="match status" value="1"/>
</dbReference>
<dbReference type="PANTHER" id="PTHR10291">
    <property type="entry name" value="DEHYDRODOLICHYL DIPHOSPHATE SYNTHASE FAMILY MEMBER"/>
    <property type="match status" value="1"/>
</dbReference>
<dbReference type="EC" id="2.5.1.31" evidence="3"/>
<dbReference type="GO" id="GO:0005829">
    <property type="term" value="C:cytosol"/>
    <property type="evidence" value="ECO:0007669"/>
    <property type="project" value="TreeGrafter"/>
</dbReference>
<evidence type="ECO:0000313" key="3">
    <source>
        <dbReference type="EMBL" id="SFV78797.1"/>
    </source>
</evidence>
<evidence type="ECO:0000313" key="4">
    <source>
        <dbReference type="EMBL" id="SFV84346.1"/>
    </source>
</evidence>
<dbReference type="Pfam" id="PF01255">
    <property type="entry name" value="Prenyltransf"/>
    <property type="match status" value="1"/>
</dbReference>
<accession>A0A1W1DCX8</accession>
<gene>
    <name evidence="3" type="ORF">MNB_SUP05-11-406</name>
    <name evidence="4" type="ORF">MNB_SUP05-7-988</name>
</gene>
<sequence>MNTPKHIAIIMDGNGRWASKRFLPRIQGHQKGVKAVRKVVKHCGKLGVKTLTLFAFSSENKNRSDEEVSLLFKLFLSVLKQEVNKLNKHNVKLKIIGDLDLFPQEVQQTAIDAQALLANNTGLTLVIAANYGGQWDIAKAAQQIAKRAVNNEISVDDINIDTFSQYLSLADQPKVDLLIRTSGELRISNFLLWEIAYSELYFTNTLWPDFSPAELDKAIESFNHRDRRFGTRKDKAC</sequence>
<dbReference type="PROSITE" id="PS01066">
    <property type="entry name" value="UPP_SYNTHASE"/>
    <property type="match status" value="1"/>
</dbReference>
<keyword evidence="2 3" id="KW-0808">Transferase</keyword>
<dbReference type="FunFam" id="3.40.1180.10:FF:000001">
    <property type="entry name" value="(2E,6E)-farnesyl-diphosphate-specific ditrans,polycis-undecaprenyl-diphosphate synthase"/>
    <property type="match status" value="1"/>
</dbReference>
<proteinExistence type="inferred from homology"/>
<evidence type="ECO:0000256" key="1">
    <source>
        <dbReference type="ARBA" id="ARBA00001946"/>
    </source>
</evidence>
<dbReference type="GO" id="GO:0016094">
    <property type="term" value="P:polyprenol biosynthetic process"/>
    <property type="evidence" value="ECO:0007669"/>
    <property type="project" value="TreeGrafter"/>
</dbReference>
<comment type="cofactor">
    <cofactor evidence="1">
        <name>Mg(2+)</name>
        <dbReference type="ChEBI" id="CHEBI:18420"/>
    </cofactor>
</comment>
<evidence type="ECO:0000256" key="2">
    <source>
        <dbReference type="ARBA" id="ARBA00022679"/>
    </source>
</evidence>
<dbReference type="AlphaFoldDB" id="A0A1W1DCX8"/>
<dbReference type="GO" id="GO:0008834">
    <property type="term" value="F:ditrans,polycis-undecaprenyl-diphosphate synthase [(2E,6E)-farnesyl-diphosphate specific] activity"/>
    <property type="evidence" value="ECO:0007669"/>
    <property type="project" value="UniProtKB-EC"/>
</dbReference>
<reference evidence="3" key="1">
    <citation type="submission" date="2016-10" db="EMBL/GenBank/DDBJ databases">
        <authorList>
            <person name="de Groot N.N."/>
        </authorList>
    </citation>
    <scope>NUCLEOTIDE SEQUENCE</scope>
</reference>
<dbReference type="InterPro" id="IPR018520">
    <property type="entry name" value="UPP_synth-like_CS"/>
</dbReference>
<name>A0A1W1DCX8_9ZZZZ</name>